<dbReference type="Gene3D" id="2.60.40.1820">
    <property type="match status" value="1"/>
</dbReference>
<dbReference type="InterPro" id="IPR004864">
    <property type="entry name" value="LEA_2"/>
</dbReference>
<dbReference type="OrthoDB" id="5954188at2"/>
<proteinExistence type="predicted"/>
<dbReference type="Proteomes" id="UP000321248">
    <property type="component" value="Unassembled WGS sequence"/>
</dbReference>
<dbReference type="EMBL" id="VRTS01000009">
    <property type="protein sequence ID" value="TXK60537.1"/>
    <property type="molecule type" value="Genomic_DNA"/>
</dbReference>
<name>A0A5C8KN04_9GAMM</name>
<evidence type="ECO:0000313" key="3">
    <source>
        <dbReference type="Proteomes" id="UP000321248"/>
    </source>
</evidence>
<organism evidence="2 3">
    <name type="scientific">Alkalisalibacterium limincola</name>
    <dbReference type="NCBI Taxonomy" id="2699169"/>
    <lineage>
        <taxon>Bacteria</taxon>
        <taxon>Pseudomonadati</taxon>
        <taxon>Pseudomonadota</taxon>
        <taxon>Gammaproteobacteria</taxon>
        <taxon>Lysobacterales</taxon>
        <taxon>Lysobacteraceae</taxon>
        <taxon>Alkalisalibacterium</taxon>
    </lineage>
</organism>
<evidence type="ECO:0000313" key="2">
    <source>
        <dbReference type="EMBL" id="TXK60537.1"/>
    </source>
</evidence>
<feature type="domain" description="Late embryogenesis abundant protein LEA-2 subgroup" evidence="1">
    <location>
        <begin position="63"/>
        <end position="149"/>
    </location>
</feature>
<reference evidence="2 3" key="1">
    <citation type="submission" date="2019-08" db="EMBL/GenBank/DDBJ databases">
        <authorList>
            <person name="Karlyshev A.V."/>
        </authorList>
    </citation>
    <scope>NUCLEOTIDE SEQUENCE [LARGE SCALE GENOMIC DNA]</scope>
    <source>
        <strain evidence="2 3">Alg18-2.2</strain>
    </source>
</reference>
<keyword evidence="3" id="KW-1185">Reference proteome</keyword>
<accession>A0A5C8KN04</accession>
<protein>
    <submittedName>
        <fullName evidence="2">LEA type 2 family protein</fullName>
    </submittedName>
</protein>
<evidence type="ECO:0000259" key="1">
    <source>
        <dbReference type="Pfam" id="PF03168"/>
    </source>
</evidence>
<comment type="caution">
    <text evidence="2">The sequence shown here is derived from an EMBL/GenBank/DDBJ whole genome shotgun (WGS) entry which is preliminary data.</text>
</comment>
<sequence>MLGSQHSPPDGAMPRIARMLSVLVAVAFLAACASGGPPKRIWPPQASVQELAVQEDGTWRIGVRLQNYSNVAMTFDQATLDLAIAGQPAGQLALTPRLRIGPGSTEIVTLRLPPDFDAAGRVADALQTRSGLRYRLQGQIVTSDPTGRHATEFESVLTPVPGLPGVLR</sequence>
<dbReference type="AlphaFoldDB" id="A0A5C8KN04"/>
<dbReference type="SUPFAM" id="SSF117070">
    <property type="entry name" value="LEA14-like"/>
    <property type="match status" value="1"/>
</dbReference>
<dbReference type="Pfam" id="PF03168">
    <property type="entry name" value="LEA_2"/>
    <property type="match status" value="1"/>
</dbReference>
<gene>
    <name evidence="2" type="ORF">FU658_12195</name>
</gene>